<dbReference type="Gene3D" id="3.90.70.10">
    <property type="entry name" value="Cysteine proteinases"/>
    <property type="match status" value="1"/>
</dbReference>
<evidence type="ECO:0000259" key="1">
    <source>
        <dbReference type="SMART" id="SM00645"/>
    </source>
</evidence>
<reference evidence="2" key="1">
    <citation type="submission" date="2022-12" db="EMBL/GenBank/DDBJ databases">
        <title>Genome assemblies of Blomia tropicalis.</title>
        <authorList>
            <person name="Cui Y."/>
        </authorList>
    </citation>
    <scope>NUCLEOTIDE SEQUENCE</scope>
    <source>
        <tissue evidence="2">Adult mites</tissue>
    </source>
</reference>
<sequence>MSILIFNIDPTLTNDSKEDESGFTHFDNLVKFVNSMNSTWKAKPLDDYFLDPSNPLTVSQTVKEREYEIPPCNSKCTNPSYRMDYEDDLHYGDIVYYHQNVNEIMAGLMLHGPIVVEMWVFNGFYVYESGIYQLVPGETFCGKTSLKLIGWGTENGIDYWLALNSWNEQFGMNGTIKILRGVNEFNIEKNVISVLPKSNDIFCTLTNFKNVDCHIL</sequence>
<comment type="caution">
    <text evidence="2">The sequence shown here is derived from an EMBL/GenBank/DDBJ whole genome shotgun (WGS) entry which is preliminary data.</text>
</comment>
<evidence type="ECO:0000313" key="3">
    <source>
        <dbReference type="Proteomes" id="UP001142055"/>
    </source>
</evidence>
<feature type="domain" description="Peptidase C1A papain C-terminal" evidence="1">
    <location>
        <begin position="10"/>
        <end position="195"/>
    </location>
</feature>
<dbReference type="Pfam" id="PF00112">
    <property type="entry name" value="Peptidase_C1"/>
    <property type="match status" value="1"/>
</dbReference>
<dbReference type="InterPro" id="IPR000668">
    <property type="entry name" value="Peptidase_C1A_C"/>
</dbReference>
<gene>
    <name evidence="2" type="ORF">RDWZM_007460</name>
</gene>
<dbReference type="EMBL" id="JAPWDV010000003">
    <property type="protein sequence ID" value="KAJ6216303.1"/>
    <property type="molecule type" value="Genomic_DNA"/>
</dbReference>
<dbReference type="SMART" id="SM00645">
    <property type="entry name" value="Pept_C1"/>
    <property type="match status" value="1"/>
</dbReference>
<dbReference type="Proteomes" id="UP001142055">
    <property type="component" value="Chromosome 3"/>
</dbReference>
<evidence type="ECO:0000313" key="2">
    <source>
        <dbReference type="EMBL" id="KAJ6216303.1"/>
    </source>
</evidence>
<organism evidence="2 3">
    <name type="scientific">Blomia tropicalis</name>
    <name type="common">Mite</name>
    <dbReference type="NCBI Taxonomy" id="40697"/>
    <lineage>
        <taxon>Eukaryota</taxon>
        <taxon>Metazoa</taxon>
        <taxon>Ecdysozoa</taxon>
        <taxon>Arthropoda</taxon>
        <taxon>Chelicerata</taxon>
        <taxon>Arachnida</taxon>
        <taxon>Acari</taxon>
        <taxon>Acariformes</taxon>
        <taxon>Sarcoptiformes</taxon>
        <taxon>Astigmata</taxon>
        <taxon>Glycyphagoidea</taxon>
        <taxon>Echimyopodidae</taxon>
        <taxon>Blomia</taxon>
    </lineage>
</organism>
<dbReference type="InterPro" id="IPR038765">
    <property type="entry name" value="Papain-like_cys_pep_sf"/>
</dbReference>
<dbReference type="GO" id="GO:0008234">
    <property type="term" value="F:cysteine-type peptidase activity"/>
    <property type="evidence" value="ECO:0007669"/>
    <property type="project" value="InterPro"/>
</dbReference>
<dbReference type="GO" id="GO:0006508">
    <property type="term" value="P:proteolysis"/>
    <property type="evidence" value="ECO:0007669"/>
    <property type="project" value="InterPro"/>
</dbReference>
<dbReference type="SUPFAM" id="SSF54001">
    <property type="entry name" value="Cysteine proteinases"/>
    <property type="match status" value="1"/>
</dbReference>
<accession>A0A9Q0LXG3</accession>
<protein>
    <recommendedName>
        <fullName evidence="1">Peptidase C1A papain C-terminal domain-containing protein</fullName>
    </recommendedName>
</protein>
<keyword evidence="3" id="KW-1185">Reference proteome</keyword>
<name>A0A9Q0LXG3_BLOTA</name>
<proteinExistence type="predicted"/>
<dbReference type="AlphaFoldDB" id="A0A9Q0LXG3"/>